<evidence type="ECO:0000259" key="6">
    <source>
        <dbReference type="Pfam" id="PF23393"/>
    </source>
</evidence>
<dbReference type="InterPro" id="IPR036322">
    <property type="entry name" value="WD40_repeat_dom_sf"/>
</dbReference>
<dbReference type="SMART" id="SM00320">
    <property type="entry name" value="WD40"/>
    <property type="match status" value="15"/>
</dbReference>
<keyword evidence="2" id="KW-0677">Repeat</keyword>
<feature type="domain" description="CFA20" evidence="5">
    <location>
        <begin position="9"/>
        <end position="195"/>
    </location>
</feature>
<dbReference type="PANTHER" id="PTHR13720:SF24">
    <property type="entry name" value="WD REPEAT-CONTAINING PROTEIN 90"/>
    <property type="match status" value="1"/>
</dbReference>
<feature type="repeat" description="WD" evidence="3">
    <location>
        <begin position="737"/>
        <end position="779"/>
    </location>
</feature>
<feature type="repeat" description="WD" evidence="3">
    <location>
        <begin position="1619"/>
        <end position="1642"/>
    </location>
</feature>
<dbReference type="InterPro" id="IPR015943">
    <property type="entry name" value="WD40/YVTN_repeat-like_dom_sf"/>
</dbReference>
<keyword evidence="1 3" id="KW-0853">WD repeat</keyword>
<dbReference type="InterPro" id="IPR011047">
    <property type="entry name" value="Quinoprotein_ADH-like_sf"/>
</dbReference>
<evidence type="ECO:0000313" key="8">
    <source>
        <dbReference type="Proteomes" id="UP001295684"/>
    </source>
</evidence>
<proteinExistence type="predicted"/>
<reference evidence="7" key="1">
    <citation type="submission" date="2023-07" db="EMBL/GenBank/DDBJ databases">
        <authorList>
            <consortium name="AG Swart"/>
            <person name="Singh M."/>
            <person name="Singh A."/>
            <person name="Seah K."/>
            <person name="Emmerich C."/>
        </authorList>
    </citation>
    <scope>NUCLEOTIDE SEQUENCE</scope>
    <source>
        <strain evidence="7">DP1</strain>
    </source>
</reference>
<evidence type="ECO:0000259" key="5">
    <source>
        <dbReference type="Pfam" id="PF05018"/>
    </source>
</evidence>
<dbReference type="Pfam" id="PF00400">
    <property type="entry name" value="WD40"/>
    <property type="match status" value="1"/>
</dbReference>
<dbReference type="InterPro" id="IPR055441">
    <property type="entry name" value="Beta-prop_WDR90_POC16_2nd"/>
</dbReference>
<feature type="compositionally biased region" description="Basic and acidic residues" evidence="4">
    <location>
        <begin position="241"/>
        <end position="271"/>
    </location>
</feature>
<dbReference type="InterPro" id="IPR050630">
    <property type="entry name" value="WD_repeat_EMAP"/>
</dbReference>
<keyword evidence="8" id="KW-1185">Reference proteome</keyword>
<organism evidence="7 8">
    <name type="scientific">Euplotes crassus</name>
    <dbReference type="NCBI Taxonomy" id="5936"/>
    <lineage>
        <taxon>Eukaryota</taxon>
        <taxon>Sar</taxon>
        <taxon>Alveolata</taxon>
        <taxon>Ciliophora</taxon>
        <taxon>Intramacronucleata</taxon>
        <taxon>Spirotrichea</taxon>
        <taxon>Hypotrichia</taxon>
        <taxon>Euplotida</taxon>
        <taxon>Euplotidae</taxon>
        <taxon>Moneuplotes</taxon>
    </lineage>
</organism>
<evidence type="ECO:0000256" key="1">
    <source>
        <dbReference type="ARBA" id="ARBA00022574"/>
    </source>
</evidence>
<dbReference type="Pfam" id="PF23393">
    <property type="entry name" value="Beta-prop_WDR90_POC16_2nd"/>
    <property type="match status" value="1"/>
</dbReference>
<evidence type="ECO:0008006" key="9">
    <source>
        <dbReference type="Google" id="ProtNLM"/>
    </source>
</evidence>
<protein>
    <recommendedName>
        <fullName evidence="9">WD40 repeat-like protein</fullName>
    </recommendedName>
</protein>
<evidence type="ECO:0000256" key="4">
    <source>
        <dbReference type="SAM" id="MobiDB-lite"/>
    </source>
</evidence>
<dbReference type="InterPro" id="IPR001680">
    <property type="entry name" value="WD40_rpt"/>
</dbReference>
<dbReference type="SUPFAM" id="SSF50978">
    <property type="entry name" value="WD40 repeat-like"/>
    <property type="match status" value="2"/>
</dbReference>
<feature type="repeat" description="WD" evidence="3">
    <location>
        <begin position="1910"/>
        <end position="1942"/>
    </location>
</feature>
<evidence type="ECO:0000256" key="2">
    <source>
        <dbReference type="ARBA" id="ARBA00022737"/>
    </source>
</evidence>
<evidence type="ECO:0000313" key="7">
    <source>
        <dbReference type="EMBL" id="CAI2383426.1"/>
    </source>
</evidence>
<feature type="compositionally biased region" description="Basic residues" evidence="4">
    <location>
        <begin position="224"/>
        <end position="236"/>
    </location>
</feature>
<accession>A0AAD1Y1G7</accession>
<dbReference type="Pfam" id="PF05018">
    <property type="entry name" value="CFA20_dom"/>
    <property type="match status" value="1"/>
</dbReference>
<dbReference type="PROSITE" id="PS50082">
    <property type="entry name" value="WD_REPEATS_2"/>
    <property type="match status" value="3"/>
</dbReference>
<dbReference type="Proteomes" id="UP001295684">
    <property type="component" value="Unassembled WGS sequence"/>
</dbReference>
<name>A0AAD1Y1G7_EUPCR</name>
<dbReference type="InterPro" id="IPR007714">
    <property type="entry name" value="CFA20_dom"/>
</dbReference>
<gene>
    <name evidence="7" type="ORF">ECRASSUSDP1_LOCUS24925</name>
</gene>
<feature type="domain" description="WDR90/POC16 second beta-propeller" evidence="6">
    <location>
        <begin position="754"/>
        <end position="1016"/>
    </location>
</feature>
<feature type="region of interest" description="Disordered" evidence="4">
    <location>
        <begin position="1103"/>
        <end position="1142"/>
    </location>
</feature>
<dbReference type="Gene3D" id="2.130.10.10">
    <property type="entry name" value="YVTN repeat-like/Quinoprotein amine dehydrogenase"/>
    <property type="match status" value="5"/>
</dbReference>
<dbReference type="EMBL" id="CAMPGE010025688">
    <property type="protein sequence ID" value="CAI2383426.1"/>
    <property type="molecule type" value="Genomic_DNA"/>
</dbReference>
<dbReference type="SUPFAM" id="SSF50998">
    <property type="entry name" value="Quinoprotein alcohol dehydrogenase-like"/>
    <property type="match status" value="1"/>
</dbReference>
<dbReference type="PANTHER" id="PTHR13720">
    <property type="entry name" value="WD-40 REPEAT PROTEIN"/>
    <property type="match status" value="1"/>
</dbReference>
<feature type="region of interest" description="Disordered" evidence="4">
    <location>
        <begin position="214"/>
        <end position="277"/>
    </location>
</feature>
<sequence length="1955" mass="224930">MEKVLPPIYQHPYVDVFQKFKLFEASQVAKEGDVTQSIDKKLGKKIYKIQGATSASNYVMTPSKKAKYKSLGLTGRYNYVIMKAQTGKLFSTHLDFIVNGDNLCRVSISNIFKDFKASGSSIQIPVKEMEAQKWTIIQLNIFNILEENGKFNKSAKEKEFYLRSFQICSNQFIRGIITSDIDYNVTNFPKELSLKCKASEDWFKLYGWVNIGKSEEEEPQERKPPKKVPKPKRPKSVLRNTTKDPKMKDTRERSKKRVVFELEKDEPTKDEDLLDDQENIKDISNLREERKSLKQMHQDHENKDHLAITAELERVRDNSSLFERTKTEIEEIKRQYEIDLHGKPSEADFSVKNNDKFMVQRHPDPHGSADPKDVFLLKPDPIMRLSQCVGSHPKYNSQSILFHKNMRYGNDVLYGSANMVVSMNTKSMKQKFLFDHPDHVRKIAMTSEFIISASKPGKGNNEKKKKKKFNKLVQDQEIQIIVWDVHTGANIVSFKPPIEEICSMYVSFKNTYLVLIGTDYQGRDIILAYNFPDMVKYNKIDLITRQLSDWNIQAVQNHPINDLMFITGGKESIRFWKIKGSITGTNVIHNKLGRGKEFTQILYDYEVYDDNEDTFARKPTKDKPLGKVYMIYVGTKCGHLFQINYSSKEIDQVIKIHEDSITGLLMTNDRRYSISSSLDGMIRLFTTDFSQCISELKTNIPMISISLDLYSKKLATFTTTGSLSVYEIDEQQYTTIMRSHTENISSLDYMNRTDTLVTASAEESSVKIWHQSTKTQLYEFITDNDYPERVSCHPFDPFLAVGYKSGFVRVFDSIISKVVYENMVFESAIKDLKFSGDGKYLASICENSRIVIHDVEKEFVPIKTIDYDFPNNNYYSIDFSKEGNLMANISTNANTVTVWETINFTLRYEIDLTGHLLYKLRFAPNGKDLVVLTTTSKLKFFRIGVGEISEYKDIPGVHDHSCIDFEISPNNKYIATCGKDGLIKIFDYFMRGNRVTPASQSFVGHYNYPLKLAWGGSSKGDKLFSISELNGIFEWQFNGESSAHIDNREIEKYYENITGEENRVDRGGLTLSKNHCRPSEILRTMKLKDQGLREAISNVNLRNGVNTGHHQIGQPDEEEEEPKTLDLNPYQVPDKSEINPNDNLRYTYKDSHDIARDNHDRMNPLIPGGTDTLARATDTKHEELKSDLFKYYSKEHPEKSLDPIIQTNLMNYKYEAIDITMAHNLAYSSSYRQKKNIIWHQEDRWIGYTFESIVIIEKLNLERTQKFLKEGNDALSDLKLSPNGKLIMAYTYNATIDGLPMIYIWDSSTFKKVAEITINQRTIVSADFSPNSNLILAVSFDDTDEDNPNSVVAIWDFLDGNCEPLCRSHIPYEITGASWNYFLKNLEFATWNNTNYYFWKVTDELSFQYQEGSKKFQVDPEKSRDLDQSLNSILLGNEEGDAKITSLQFAYPMQTLSTVFLLIGLSNGYIWTVDSRTNSLISQVKVSETSIQTIEAKERHIIIASADNNNISCWALPNECDLSRRSYNLFSNEENTLLLDGIAKGFCLNELTAEGFVTTTSGSIWYIDWQMETTLKINSFHSNTSELCKFVFKYVSPGEFEVAEKKGEEIDYEFDKNYYVMSSSSDGILKLWNMHTSEQMMQFVVPKEKCTSLAIHQFKPYVIAGFTDGYIRFFEIDKKNASLGRCLVSEDDYIISLKIMPSGNHVMAASSLGLIILIFIERWEPLGIRIETLACVNAPVHSFELSYIEPYNKFLVGSKTGKVLMYNKRNFNALNQEAFNMVDVPKYNFMDCFNALDYIKNGNSEVKNLTLDHYYQVKKREKVDNVQKEENECSGVFLPNDMTLYISFIKCSNTIFFRNFELRQIVKRITLEQPPQDIRMFSNGKFFLVTMANNTFRALDTLNEENVLLVKTPHERITQIEIAPNGRYILTGGDKGDVVLWKSKILGFSNNLSSQ</sequence>
<comment type="caution">
    <text evidence="7">The sequence shown here is derived from an EMBL/GenBank/DDBJ whole genome shotgun (WGS) entry which is preliminary data.</text>
</comment>
<evidence type="ECO:0000256" key="3">
    <source>
        <dbReference type="PROSITE-ProRule" id="PRU00221"/>
    </source>
</evidence>